<evidence type="ECO:0000313" key="4">
    <source>
        <dbReference type="EMBL" id="TYS00927.1"/>
    </source>
</evidence>
<accession>A0A5D4MHA7</accession>
<protein>
    <submittedName>
        <fullName evidence="4">Type II secretion system protein</fullName>
    </submittedName>
</protein>
<keyword evidence="2" id="KW-0178">Competence</keyword>
<dbReference type="NCBIfam" id="TIGR02532">
    <property type="entry name" value="IV_pilin_GFxxxE"/>
    <property type="match status" value="1"/>
</dbReference>
<sequence length="172" mass="19590">MKLSNIFRNNQGLTLIEVLVSVTILSTVLLVFLNFFFQAGTYTNMNQKKTVAVNVARNALMHMESQSFLEVKREFSEVNEGTASPEDQFLELNLCENGYKTFRPGEIRPEGCNNIPINGTFYEVTIKSKEVSPSQEEELNYYIPISAEVRWTANDKDFDTKVDGTVKSEDIR</sequence>
<dbReference type="Proteomes" id="UP000325182">
    <property type="component" value="Unassembled WGS sequence"/>
</dbReference>
<reference evidence="4 5" key="1">
    <citation type="submission" date="2019-08" db="EMBL/GenBank/DDBJ databases">
        <title>Bacillus genomes from the desert of Cuatro Cienegas, Coahuila.</title>
        <authorList>
            <person name="Olmedo-Alvarez G."/>
        </authorList>
    </citation>
    <scope>NUCLEOTIDE SEQUENCE [LARGE SCALE GENOMIC DNA]</scope>
    <source>
        <strain evidence="4 5">CH128b_4D</strain>
    </source>
</reference>
<comment type="subcellular location">
    <subcellularLocation>
        <location evidence="1">Cell surface</location>
    </subcellularLocation>
</comment>
<evidence type="ECO:0000256" key="2">
    <source>
        <dbReference type="ARBA" id="ARBA00023287"/>
    </source>
</evidence>
<dbReference type="Pfam" id="PF07963">
    <property type="entry name" value="N_methyl"/>
    <property type="match status" value="1"/>
</dbReference>
<dbReference type="RefSeq" id="WP_148953204.1">
    <property type="nucleotide sequence ID" value="NZ_VTEG01000002.1"/>
</dbReference>
<dbReference type="PROSITE" id="PS00409">
    <property type="entry name" value="PROKAR_NTER_METHYL"/>
    <property type="match status" value="1"/>
</dbReference>
<dbReference type="InterPro" id="IPR012902">
    <property type="entry name" value="N_methyl_site"/>
</dbReference>
<feature type="transmembrane region" description="Helical" evidence="3">
    <location>
        <begin position="12"/>
        <end position="37"/>
    </location>
</feature>
<comment type="caution">
    <text evidence="4">The sequence shown here is derived from an EMBL/GenBank/DDBJ whole genome shotgun (WGS) entry which is preliminary data.</text>
</comment>
<keyword evidence="3" id="KW-1133">Transmembrane helix</keyword>
<name>A0A5D4MHA7_9BACI</name>
<dbReference type="AlphaFoldDB" id="A0A5D4MHA7"/>
<proteinExistence type="predicted"/>
<gene>
    <name evidence="4" type="ORF">FZC84_05400</name>
</gene>
<dbReference type="EMBL" id="VTEG01000002">
    <property type="protein sequence ID" value="TYS00927.1"/>
    <property type="molecule type" value="Genomic_DNA"/>
</dbReference>
<keyword evidence="3" id="KW-0812">Transmembrane</keyword>
<dbReference type="GO" id="GO:0030420">
    <property type="term" value="P:establishment of competence for transformation"/>
    <property type="evidence" value="ECO:0007669"/>
    <property type="project" value="UniProtKB-KW"/>
</dbReference>
<organism evidence="4 5">
    <name type="scientific">Rossellomorea vietnamensis</name>
    <dbReference type="NCBI Taxonomy" id="218284"/>
    <lineage>
        <taxon>Bacteria</taxon>
        <taxon>Bacillati</taxon>
        <taxon>Bacillota</taxon>
        <taxon>Bacilli</taxon>
        <taxon>Bacillales</taxon>
        <taxon>Bacillaceae</taxon>
        <taxon>Rossellomorea</taxon>
    </lineage>
</organism>
<dbReference type="GO" id="GO:0009986">
    <property type="term" value="C:cell surface"/>
    <property type="evidence" value="ECO:0007669"/>
    <property type="project" value="UniProtKB-SubCell"/>
</dbReference>
<evidence type="ECO:0000256" key="1">
    <source>
        <dbReference type="ARBA" id="ARBA00004241"/>
    </source>
</evidence>
<evidence type="ECO:0000313" key="5">
    <source>
        <dbReference type="Proteomes" id="UP000325182"/>
    </source>
</evidence>
<evidence type="ECO:0000256" key="3">
    <source>
        <dbReference type="SAM" id="Phobius"/>
    </source>
</evidence>
<keyword evidence="3" id="KW-0472">Membrane</keyword>